<dbReference type="RefSeq" id="WP_023175749.1">
    <property type="nucleotide sequence ID" value="NC_022600.1"/>
</dbReference>
<dbReference type="GO" id="GO:0006790">
    <property type="term" value="P:sulfur compound metabolic process"/>
    <property type="evidence" value="ECO:0007669"/>
    <property type="project" value="TreeGrafter"/>
</dbReference>
<dbReference type="InterPro" id="IPR005066">
    <property type="entry name" value="MoCF_OxRdtse_dimer"/>
</dbReference>
<dbReference type="Gene3D" id="3.90.420.10">
    <property type="entry name" value="Oxidoreductase, molybdopterin-binding domain"/>
    <property type="match status" value="1"/>
</dbReference>
<dbReference type="InterPro" id="IPR014756">
    <property type="entry name" value="Ig_E-set"/>
</dbReference>
<dbReference type="KEGG" id="glj:GKIL_4157"/>
<dbReference type="PANTHER" id="PTHR19372:SF7">
    <property type="entry name" value="SULFITE OXIDASE, MITOCHONDRIAL"/>
    <property type="match status" value="1"/>
</dbReference>
<sequence length="406" mass="44268">MSFTDKALYRTLIANLVHRRDLLRWGAAAAAGLAVPPVLAQTAPPAPEVFPGKEKLISRGSRPLNLETPAALLVQNAITPAGLLFVRCHANVPEVDAARYTLTVSGEVRQPLKLSLKDLKDARRFKPVTVEALLQCAGNGRSFFEPKTSGNQWERGAVGVGHWTGVPLSAILTEANLKPSGRFVVFDGDDVPFGTAADFQKSLPIEKALARGTLLAYELNGKPLPADNGYPLRLVVPGWSGTYWVKWLTAITVQEKPFDGFFMTKAYTVPAAPQPAGKEVPADQQVQITENNVKAIVALPAPGDQLKRGALTTIAGFAWSGGERTIRSVEVSLNGGTSWFQAELENRSQPYTWRMWRYNWLPVSPGPVQILVRATDSSGNLQPMEASWNPKGYMYNAWDRVALTVV</sequence>
<dbReference type="GO" id="GO:0030151">
    <property type="term" value="F:molybdenum ion binding"/>
    <property type="evidence" value="ECO:0007669"/>
    <property type="project" value="InterPro"/>
</dbReference>
<feature type="domain" description="Moybdenum cofactor oxidoreductase dimerisation" evidence="6">
    <location>
        <begin position="287"/>
        <end position="404"/>
    </location>
</feature>
<accession>U5QNG0</accession>
<dbReference type="EC" id="1.8.3.1" evidence="7"/>
<keyword evidence="8" id="KW-1185">Reference proteome</keyword>
<gene>
    <name evidence="7" type="ORF">GKIL_4157</name>
</gene>
<dbReference type="Proteomes" id="UP000017396">
    <property type="component" value="Chromosome"/>
</dbReference>
<dbReference type="GO" id="GO:0020037">
    <property type="term" value="F:heme binding"/>
    <property type="evidence" value="ECO:0007669"/>
    <property type="project" value="TreeGrafter"/>
</dbReference>
<dbReference type="InterPro" id="IPR006311">
    <property type="entry name" value="TAT_signal"/>
</dbReference>
<keyword evidence="3" id="KW-0479">Metal-binding</keyword>
<evidence type="ECO:0000259" key="6">
    <source>
        <dbReference type="Pfam" id="PF03404"/>
    </source>
</evidence>
<evidence type="ECO:0000256" key="3">
    <source>
        <dbReference type="ARBA" id="ARBA00022723"/>
    </source>
</evidence>
<dbReference type="AlphaFoldDB" id="U5QNG0"/>
<dbReference type="eggNOG" id="COG2041">
    <property type="taxonomic scope" value="Bacteria"/>
</dbReference>
<dbReference type="PRINTS" id="PR00407">
    <property type="entry name" value="EUMOPTERIN"/>
</dbReference>
<protein>
    <submittedName>
        <fullName evidence="7">Sulfite oxidase</fullName>
        <ecNumber evidence="7">1.8.3.1</ecNumber>
    </submittedName>
</protein>
<organism evidence="7 8">
    <name type="scientific">Gloeobacter kilaueensis (strain ATCC BAA-2537 / CCAP 1431/1 / ULC 316 / JS1)</name>
    <dbReference type="NCBI Taxonomy" id="1183438"/>
    <lineage>
        <taxon>Bacteria</taxon>
        <taxon>Bacillati</taxon>
        <taxon>Cyanobacteriota</taxon>
        <taxon>Cyanophyceae</taxon>
        <taxon>Gloeobacterales</taxon>
        <taxon>Gloeobacteraceae</taxon>
        <taxon>Gloeobacter</taxon>
    </lineage>
</organism>
<dbReference type="PROSITE" id="PS51318">
    <property type="entry name" value="TAT"/>
    <property type="match status" value="1"/>
</dbReference>
<keyword evidence="4 7" id="KW-0560">Oxidoreductase</keyword>
<dbReference type="STRING" id="1183438.GKIL_4157"/>
<dbReference type="HOGENOM" id="CLU_003827_5_5_3"/>
<dbReference type="Pfam" id="PF03404">
    <property type="entry name" value="Mo-co_dimer"/>
    <property type="match status" value="1"/>
</dbReference>
<proteinExistence type="predicted"/>
<evidence type="ECO:0000259" key="5">
    <source>
        <dbReference type="Pfam" id="PF00174"/>
    </source>
</evidence>
<dbReference type="PANTHER" id="PTHR19372">
    <property type="entry name" value="SULFITE REDUCTASE"/>
    <property type="match status" value="1"/>
</dbReference>
<dbReference type="SUPFAM" id="SSF56524">
    <property type="entry name" value="Oxidoreductase molybdopterin-binding domain"/>
    <property type="match status" value="1"/>
</dbReference>
<dbReference type="Pfam" id="PF00174">
    <property type="entry name" value="Oxidored_molyb"/>
    <property type="match status" value="1"/>
</dbReference>
<evidence type="ECO:0000313" key="8">
    <source>
        <dbReference type="Proteomes" id="UP000017396"/>
    </source>
</evidence>
<dbReference type="SUPFAM" id="SSF81296">
    <property type="entry name" value="E set domains"/>
    <property type="match status" value="1"/>
</dbReference>
<dbReference type="Gene3D" id="2.60.40.650">
    <property type="match status" value="1"/>
</dbReference>
<dbReference type="EMBL" id="CP003587">
    <property type="protein sequence ID" value="AGY60403.1"/>
    <property type="molecule type" value="Genomic_DNA"/>
</dbReference>
<evidence type="ECO:0000256" key="4">
    <source>
        <dbReference type="ARBA" id="ARBA00023002"/>
    </source>
</evidence>
<dbReference type="GO" id="GO:0043546">
    <property type="term" value="F:molybdopterin cofactor binding"/>
    <property type="evidence" value="ECO:0007669"/>
    <property type="project" value="TreeGrafter"/>
</dbReference>
<evidence type="ECO:0000256" key="1">
    <source>
        <dbReference type="ARBA" id="ARBA00001924"/>
    </source>
</evidence>
<dbReference type="InterPro" id="IPR036374">
    <property type="entry name" value="OxRdtase_Mopterin-bd_sf"/>
</dbReference>
<dbReference type="InterPro" id="IPR000572">
    <property type="entry name" value="OxRdtase_Mopterin-bd_dom"/>
</dbReference>
<name>U5QNG0_GLOK1</name>
<evidence type="ECO:0000313" key="7">
    <source>
        <dbReference type="EMBL" id="AGY60403.1"/>
    </source>
</evidence>
<comment type="cofactor">
    <cofactor evidence="1">
        <name>Mo-molybdopterin</name>
        <dbReference type="ChEBI" id="CHEBI:71302"/>
    </cofactor>
</comment>
<evidence type="ECO:0000256" key="2">
    <source>
        <dbReference type="ARBA" id="ARBA00022505"/>
    </source>
</evidence>
<dbReference type="InterPro" id="IPR008335">
    <property type="entry name" value="Mopterin_OxRdtase_euk"/>
</dbReference>
<keyword evidence="2" id="KW-0500">Molybdenum</keyword>
<reference evidence="7 8" key="1">
    <citation type="journal article" date="2013" name="PLoS ONE">
        <title>Cultivation and Complete Genome Sequencing of Gloeobacter kilaueensis sp. nov., from a Lava Cave in Kilauea Caldera, Hawai'i.</title>
        <authorList>
            <person name="Saw J.H."/>
            <person name="Schatz M."/>
            <person name="Brown M.V."/>
            <person name="Kunkel D.D."/>
            <person name="Foster J.S."/>
            <person name="Shick H."/>
            <person name="Christensen S."/>
            <person name="Hou S."/>
            <person name="Wan X."/>
            <person name="Donachie S.P."/>
        </authorList>
    </citation>
    <scope>NUCLEOTIDE SEQUENCE [LARGE SCALE GENOMIC DNA]</scope>
    <source>
        <strain evidence="8">JS</strain>
    </source>
</reference>
<feature type="domain" description="Oxidoreductase molybdopterin-binding" evidence="5">
    <location>
        <begin position="89"/>
        <end position="261"/>
    </location>
</feature>
<dbReference type="GO" id="GO:0008482">
    <property type="term" value="F:sulfite oxidase activity"/>
    <property type="evidence" value="ECO:0007669"/>
    <property type="project" value="UniProtKB-EC"/>
</dbReference>
<dbReference type="PATRIC" id="fig|1183438.3.peg.4086"/>
<dbReference type="CDD" id="cd02110">
    <property type="entry name" value="SO_family_Moco_dimer"/>
    <property type="match status" value="1"/>
</dbReference>